<dbReference type="InterPro" id="IPR013783">
    <property type="entry name" value="Ig-like_fold"/>
</dbReference>
<dbReference type="GO" id="GO:0005975">
    <property type="term" value="P:carbohydrate metabolic process"/>
    <property type="evidence" value="ECO:0007669"/>
    <property type="project" value="UniProtKB-ARBA"/>
</dbReference>
<keyword evidence="1" id="KW-0378">Hydrolase</keyword>
<dbReference type="Proteomes" id="UP000377595">
    <property type="component" value="Unassembled WGS sequence"/>
</dbReference>
<dbReference type="Gene3D" id="2.60.40.10">
    <property type="entry name" value="Immunoglobulins"/>
    <property type="match status" value="1"/>
</dbReference>
<evidence type="ECO:0008006" key="4">
    <source>
        <dbReference type="Google" id="ProtNLM"/>
    </source>
</evidence>
<dbReference type="EMBL" id="BLAF01000012">
    <property type="protein sequence ID" value="GES19590.1"/>
    <property type="molecule type" value="Genomic_DNA"/>
</dbReference>
<keyword evidence="3" id="KW-1185">Reference proteome</keyword>
<evidence type="ECO:0000313" key="2">
    <source>
        <dbReference type="EMBL" id="GES19590.1"/>
    </source>
</evidence>
<dbReference type="SUPFAM" id="SSF53474">
    <property type="entry name" value="alpha/beta-Hydrolases"/>
    <property type="match status" value="1"/>
</dbReference>
<dbReference type="InterPro" id="IPR000675">
    <property type="entry name" value="Cutinase/axe"/>
</dbReference>
<evidence type="ECO:0000313" key="3">
    <source>
        <dbReference type="Proteomes" id="UP000377595"/>
    </source>
</evidence>
<dbReference type="GO" id="GO:0016787">
    <property type="term" value="F:hydrolase activity"/>
    <property type="evidence" value="ECO:0007669"/>
    <property type="project" value="UniProtKB-KW"/>
</dbReference>
<evidence type="ECO:0000256" key="1">
    <source>
        <dbReference type="ARBA" id="ARBA00022801"/>
    </source>
</evidence>
<accession>A0A5M3XEV6</accession>
<sequence length="345" mass="37191">MPLPAAAAGETITINPVSGPPGTTVTVAGEGWPNDWTVPIGTDASPGAQVTARADAQGEFTIKLTIPGNAPAGQLRIWAVIGNGGSADAWFTVEGPARGGQTGDEPDCAVKVIGVHGMGEGPNDSGYGDSRIVRDTLKRVRDLAVKRDRPALETVMLRYPTTDPLDLFKGRGGLLRPMRKMAAAVDVGVTRLEREIAKWRRYCSTTKFGLVGYSEGAWVIDEYLSKRAGKVGWEEVYELVRGVQVYGDPQWPDKYSVGPGIAFRAGEINSAYQLDLSPYDQDILPYQGFCIPDDIVCDPKKGKALIYDLKPLQKCLRDVASCPHGQYTRGGTARGATFLDSVLYE</sequence>
<dbReference type="AlphaFoldDB" id="A0A5M3XEV6"/>
<reference evidence="2 3" key="1">
    <citation type="submission" date="2019-10" db="EMBL/GenBank/DDBJ databases">
        <title>Whole genome shotgun sequence of Acrocarpospora pleiomorpha NBRC 16267.</title>
        <authorList>
            <person name="Ichikawa N."/>
            <person name="Kimura A."/>
            <person name="Kitahashi Y."/>
            <person name="Komaki H."/>
            <person name="Oguchi A."/>
        </authorList>
    </citation>
    <scope>NUCLEOTIDE SEQUENCE [LARGE SCALE GENOMIC DNA]</scope>
    <source>
        <strain evidence="2 3">NBRC 16267</strain>
    </source>
</reference>
<gene>
    <name evidence="2" type="ORF">Aple_024860</name>
</gene>
<proteinExistence type="predicted"/>
<comment type="caution">
    <text evidence="2">The sequence shown here is derived from an EMBL/GenBank/DDBJ whole genome shotgun (WGS) entry which is preliminary data.</text>
</comment>
<protein>
    <recommendedName>
        <fullName evidence="4">IPT/TIG domain-containing protein</fullName>
    </recommendedName>
</protein>
<name>A0A5M3XEV6_9ACTN</name>
<dbReference type="InterPro" id="IPR029058">
    <property type="entry name" value="AB_hydrolase_fold"/>
</dbReference>
<organism evidence="2 3">
    <name type="scientific">Acrocarpospora pleiomorpha</name>
    <dbReference type="NCBI Taxonomy" id="90975"/>
    <lineage>
        <taxon>Bacteria</taxon>
        <taxon>Bacillati</taxon>
        <taxon>Actinomycetota</taxon>
        <taxon>Actinomycetes</taxon>
        <taxon>Streptosporangiales</taxon>
        <taxon>Streptosporangiaceae</taxon>
        <taxon>Acrocarpospora</taxon>
    </lineage>
</organism>
<dbReference type="SMART" id="SM01110">
    <property type="entry name" value="Cutinase"/>
    <property type="match status" value="1"/>
</dbReference>
<dbReference type="Gene3D" id="3.40.50.1820">
    <property type="entry name" value="alpha/beta hydrolase"/>
    <property type="match status" value="1"/>
</dbReference>